<sequence length="268" mass="29636">MYTREGAVHVRDEEVQGEHALDVHIDGTLAMRIVCSPSDLIELVLGRLFSEGIIQAEDDVDFMYLCEHGTIVRVLLKRKRALKPVEAPVVPSCCTGNKVFEALEQLDDDLRPVRPIDWDPAWVFALADVFAADTPMHRKTFGAHSCYLAIDGEVRYVCEDLGRHNAFDKVVGHALKNRDDLSRAVVFTSGRIPVDMVTKAIRAGIPVLASKAVPTDLTIELAHEFSLTLICSAHPDSMRVYSDPRWKDAPPRAGSWDASALPEAPARA</sequence>
<dbReference type="PIRSF" id="PIRSF015626">
    <property type="entry name" value="FdhD"/>
    <property type="match status" value="1"/>
</dbReference>
<dbReference type="SUPFAM" id="SSF53927">
    <property type="entry name" value="Cytidine deaminase-like"/>
    <property type="match status" value="1"/>
</dbReference>
<dbReference type="KEGG" id="bwa:HLV38_05110"/>
<keyword evidence="2" id="KW-0501">Molybdenum cofactor biosynthesis</keyword>
<dbReference type="Pfam" id="PF02634">
    <property type="entry name" value="FdhD-NarQ"/>
    <property type="match status" value="1"/>
</dbReference>
<dbReference type="InterPro" id="IPR003786">
    <property type="entry name" value="FdhD"/>
</dbReference>
<evidence type="ECO:0000256" key="2">
    <source>
        <dbReference type="ARBA" id="ARBA00023150"/>
    </source>
</evidence>
<feature type="region of interest" description="Disordered" evidence="3">
    <location>
        <begin position="247"/>
        <end position="268"/>
    </location>
</feature>
<evidence type="ECO:0000256" key="1">
    <source>
        <dbReference type="ARBA" id="ARBA00022490"/>
    </source>
</evidence>
<protein>
    <submittedName>
        <fullName evidence="4">Formate dehydrogenase accessory sulfurtransferase FdhD</fullName>
    </submittedName>
</protein>
<keyword evidence="5" id="KW-1185">Reference proteome</keyword>
<dbReference type="PANTHER" id="PTHR30592:SF1">
    <property type="entry name" value="SULFUR CARRIER PROTEIN FDHD"/>
    <property type="match status" value="1"/>
</dbReference>
<dbReference type="GO" id="GO:0016783">
    <property type="term" value="F:sulfurtransferase activity"/>
    <property type="evidence" value="ECO:0007669"/>
    <property type="project" value="InterPro"/>
</dbReference>
<keyword evidence="4" id="KW-0808">Transferase</keyword>
<dbReference type="GO" id="GO:0006777">
    <property type="term" value="P:Mo-molybdopterin cofactor biosynthetic process"/>
    <property type="evidence" value="ECO:0007669"/>
    <property type="project" value="UniProtKB-KW"/>
</dbReference>
<keyword evidence="1" id="KW-0963">Cytoplasm</keyword>
<reference evidence="5" key="1">
    <citation type="submission" date="2020-05" db="EMBL/GenBank/DDBJ databases">
        <title>Novel species in genus Nocardioides.</title>
        <authorList>
            <person name="Zhang G."/>
        </authorList>
    </citation>
    <scope>NUCLEOTIDE SEQUENCE [LARGE SCALE GENOMIC DNA]</scope>
    <source>
        <strain evidence="5">zg-1050</strain>
    </source>
</reference>
<dbReference type="NCBIfam" id="TIGR00129">
    <property type="entry name" value="fdhD_narQ"/>
    <property type="match status" value="1"/>
</dbReference>
<evidence type="ECO:0000313" key="5">
    <source>
        <dbReference type="Proteomes" id="UP000503297"/>
    </source>
</evidence>
<organism evidence="4 5">
    <name type="scientific">Berryella wangjianweii</name>
    <dbReference type="NCBI Taxonomy" id="2734634"/>
    <lineage>
        <taxon>Bacteria</taxon>
        <taxon>Bacillati</taxon>
        <taxon>Actinomycetota</taxon>
        <taxon>Coriobacteriia</taxon>
        <taxon>Eggerthellales</taxon>
        <taxon>Eggerthellaceae</taxon>
        <taxon>Berryella</taxon>
    </lineage>
</organism>
<dbReference type="EMBL" id="CP053716">
    <property type="protein sequence ID" value="QKF08034.1"/>
    <property type="molecule type" value="Genomic_DNA"/>
</dbReference>
<dbReference type="Gene3D" id="3.10.20.10">
    <property type="match status" value="1"/>
</dbReference>
<proteinExistence type="predicted"/>
<accession>A0A6M8J3F4</accession>
<name>A0A6M8J3F4_9ACTN</name>
<dbReference type="InterPro" id="IPR016193">
    <property type="entry name" value="Cytidine_deaminase-like"/>
</dbReference>
<dbReference type="PANTHER" id="PTHR30592">
    <property type="entry name" value="FORMATE DEHYDROGENASE"/>
    <property type="match status" value="1"/>
</dbReference>
<dbReference type="Gene3D" id="3.40.140.10">
    <property type="entry name" value="Cytidine Deaminase, domain 2"/>
    <property type="match status" value="1"/>
</dbReference>
<dbReference type="AlphaFoldDB" id="A0A6M8J3F4"/>
<evidence type="ECO:0000256" key="3">
    <source>
        <dbReference type="SAM" id="MobiDB-lite"/>
    </source>
</evidence>
<dbReference type="Proteomes" id="UP000503297">
    <property type="component" value="Chromosome"/>
</dbReference>
<evidence type="ECO:0000313" key="4">
    <source>
        <dbReference type="EMBL" id="QKF08034.1"/>
    </source>
</evidence>
<gene>
    <name evidence="4" type="primary">fdhD</name>
    <name evidence="4" type="ORF">HLV38_05110</name>
</gene>